<dbReference type="NCBIfam" id="TIGR01023">
    <property type="entry name" value="rpmG_bact"/>
    <property type="match status" value="1"/>
</dbReference>
<sequence length="49" mass="5899">MREIVYLACSQCKNKNYTSTRDKKKSKDKLELRKYCPHCNTHTIHKEVK</sequence>
<dbReference type="InterPro" id="IPR011332">
    <property type="entry name" value="Ribosomal_zn-bd"/>
</dbReference>
<accession>A0A1G6RJL8</accession>
<dbReference type="NCBIfam" id="NF001764">
    <property type="entry name" value="PRK00504.1"/>
    <property type="match status" value="1"/>
</dbReference>
<dbReference type="HAMAP" id="MF_00294">
    <property type="entry name" value="Ribosomal_bL33"/>
    <property type="match status" value="1"/>
</dbReference>
<dbReference type="GO" id="GO:0005840">
    <property type="term" value="C:ribosome"/>
    <property type="evidence" value="ECO:0007669"/>
    <property type="project" value="UniProtKB-KW"/>
</dbReference>
<protein>
    <recommendedName>
        <fullName evidence="4 5">Large ribosomal subunit protein bL33</fullName>
    </recommendedName>
</protein>
<dbReference type="SUPFAM" id="SSF57829">
    <property type="entry name" value="Zn-binding ribosomal proteins"/>
    <property type="match status" value="1"/>
</dbReference>
<dbReference type="PANTHER" id="PTHR43168:SF2">
    <property type="entry name" value="LARGE RIBOSOMAL SUBUNIT PROTEIN BL33C"/>
    <property type="match status" value="1"/>
</dbReference>
<evidence type="ECO:0000256" key="5">
    <source>
        <dbReference type="HAMAP-Rule" id="MF_00294"/>
    </source>
</evidence>
<dbReference type="GO" id="GO:0006412">
    <property type="term" value="P:translation"/>
    <property type="evidence" value="ECO:0007669"/>
    <property type="project" value="UniProtKB-UniRule"/>
</dbReference>
<dbReference type="AlphaFoldDB" id="A0A1G6RJL8"/>
<keyword evidence="7" id="KW-1185">Reference proteome</keyword>
<name>A0A1G6RJL8_9BACT</name>
<keyword evidence="2 5" id="KW-0689">Ribosomal protein</keyword>
<evidence type="ECO:0000256" key="3">
    <source>
        <dbReference type="ARBA" id="ARBA00023274"/>
    </source>
</evidence>
<keyword evidence="3 5" id="KW-0687">Ribonucleoprotein</keyword>
<evidence type="ECO:0000256" key="2">
    <source>
        <dbReference type="ARBA" id="ARBA00022980"/>
    </source>
</evidence>
<dbReference type="GO" id="GO:0003735">
    <property type="term" value="F:structural constituent of ribosome"/>
    <property type="evidence" value="ECO:0007669"/>
    <property type="project" value="InterPro"/>
</dbReference>
<dbReference type="RefSeq" id="WP_025391441.1">
    <property type="nucleotide sequence ID" value="NZ_FMYU01000018.1"/>
</dbReference>
<gene>
    <name evidence="5" type="primary">rpmG</name>
    <name evidence="6" type="ORF">SAMN05660835_01811</name>
</gene>
<dbReference type="InterPro" id="IPR038584">
    <property type="entry name" value="Ribosomal_bL33_sf"/>
</dbReference>
<evidence type="ECO:0000256" key="4">
    <source>
        <dbReference type="ARBA" id="ARBA00035176"/>
    </source>
</evidence>
<dbReference type="GO" id="GO:0005737">
    <property type="term" value="C:cytoplasm"/>
    <property type="evidence" value="ECO:0007669"/>
    <property type="project" value="UniProtKB-ARBA"/>
</dbReference>
<dbReference type="Pfam" id="PF00471">
    <property type="entry name" value="Ribosomal_L33"/>
    <property type="match status" value="1"/>
</dbReference>
<organism evidence="6 7">
    <name type="scientific">Desulfurella multipotens</name>
    <dbReference type="NCBI Taxonomy" id="79269"/>
    <lineage>
        <taxon>Bacteria</taxon>
        <taxon>Pseudomonadati</taxon>
        <taxon>Campylobacterota</taxon>
        <taxon>Desulfurellia</taxon>
        <taxon>Desulfurellales</taxon>
        <taxon>Desulfurellaceae</taxon>
        <taxon>Desulfurella</taxon>
    </lineage>
</organism>
<comment type="similarity">
    <text evidence="1 5">Belongs to the bacterial ribosomal protein bL33 family.</text>
</comment>
<dbReference type="EMBL" id="FMYU01000018">
    <property type="protein sequence ID" value="SDD04822.1"/>
    <property type="molecule type" value="Genomic_DNA"/>
</dbReference>
<dbReference type="Proteomes" id="UP000199411">
    <property type="component" value="Unassembled WGS sequence"/>
</dbReference>
<proteinExistence type="inferred from homology"/>
<dbReference type="PANTHER" id="PTHR43168">
    <property type="entry name" value="50S RIBOSOMAL PROTEIN L33, CHLOROPLASTIC"/>
    <property type="match status" value="1"/>
</dbReference>
<reference evidence="7" key="1">
    <citation type="submission" date="2016-10" db="EMBL/GenBank/DDBJ databases">
        <authorList>
            <person name="Varghese N."/>
            <person name="Submissions S."/>
        </authorList>
    </citation>
    <scope>NUCLEOTIDE SEQUENCE [LARGE SCALE GENOMIC DNA]</scope>
    <source>
        <strain evidence="7">DSM 8415</strain>
    </source>
</reference>
<dbReference type="InterPro" id="IPR001705">
    <property type="entry name" value="Ribosomal_bL33"/>
</dbReference>
<dbReference type="GO" id="GO:1990904">
    <property type="term" value="C:ribonucleoprotein complex"/>
    <property type="evidence" value="ECO:0007669"/>
    <property type="project" value="UniProtKB-KW"/>
</dbReference>
<evidence type="ECO:0000313" key="6">
    <source>
        <dbReference type="EMBL" id="SDD04822.1"/>
    </source>
</evidence>
<dbReference type="NCBIfam" id="NF001860">
    <property type="entry name" value="PRK00595.1"/>
    <property type="match status" value="1"/>
</dbReference>
<evidence type="ECO:0000256" key="1">
    <source>
        <dbReference type="ARBA" id="ARBA00007596"/>
    </source>
</evidence>
<evidence type="ECO:0000313" key="7">
    <source>
        <dbReference type="Proteomes" id="UP000199411"/>
    </source>
</evidence>
<dbReference type="Gene3D" id="2.20.28.120">
    <property type="entry name" value="Ribosomal protein L33"/>
    <property type="match status" value="1"/>
</dbReference>